<evidence type="ECO:0000313" key="7">
    <source>
        <dbReference type="EMBL" id="MDR6512110.1"/>
    </source>
</evidence>
<comment type="similarity">
    <text evidence="1 5">Belongs to the peptidase S8 family.</text>
</comment>
<dbReference type="PANTHER" id="PTHR43806:SF11">
    <property type="entry name" value="CEREVISIN-RELATED"/>
    <property type="match status" value="1"/>
</dbReference>
<accession>A0ABU1MP35</accession>
<evidence type="ECO:0000256" key="4">
    <source>
        <dbReference type="ARBA" id="ARBA00022825"/>
    </source>
</evidence>
<gene>
    <name evidence="7" type="ORF">J2792_002993</name>
</gene>
<reference evidence="7 8" key="1">
    <citation type="submission" date="2023-07" db="EMBL/GenBank/DDBJ databases">
        <title>Sorghum-associated microbial communities from plants grown in Nebraska, USA.</title>
        <authorList>
            <person name="Schachtman D."/>
        </authorList>
    </citation>
    <scope>NUCLEOTIDE SEQUENCE [LARGE SCALE GENOMIC DNA]</scope>
    <source>
        <strain evidence="7 8">DS1027</strain>
    </source>
</reference>
<dbReference type="InterPro" id="IPR036852">
    <property type="entry name" value="Peptidase_S8/S53_dom_sf"/>
</dbReference>
<keyword evidence="4" id="KW-0720">Serine protease</keyword>
<dbReference type="SUPFAM" id="SSF52743">
    <property type="entry name" value="Subtilisin-like"/>
    <property type="match status" value="1"/>
</dbReference>
<evidence type="ECO:0000259" key="6">
    <source>
        <dbReference type="Pfam" id="PF00082"/>
    </source>
</evidence>
<evidence type="ECO:0000256" key="5">
    <source>
        <dbReference type="PROSITE-ProRule" id="PRU01240"/>
    </source>
</evidence>
<dbReference type="PROSITE" id="PS51892">
    <property type="entry name" value="SUBTILASE"/>
    <property type="match status" value="1"/>
</dbReference>
<evidence type="ECO:0000256" key="1">
    <source>
        <dbReference type="ARBA" id="ARBA00011073"/>
    </source>
</evidence>
<dbReference type="EMBL" id="JAVDRD010000007">
    <property type="protein sequence ID" value="MDR6512110.1"/>
    <property type="molecule type" value="Genomic_DNA"/>
</dbReference>
<dbReference type="CDD" id="cd05561">
    <property type="entry name" value="Peptidases_S8_4"/>
    <property type="match status" value="1"/>
</dbReference>
<dbReference type="Gene3D" id="3.40.50.200">
    <property type="entry name" value="Peptidase S8/S53 domain"/>
    <property type="match status" value="1"/>
</dbReference>
<comment type="caution">
    <text evidence="5">Lacks conserved residue(s) required for the propagation of feature annotation.</text>
</comment>
<feature type="domain" description="Peptidase S8/S53" evidence="6">
    <location>
        <begin position="251"/>
        <end position="419"/>
    </location>
</feature>
<organism evidence="7 8">
    <name type="scientific">Novosphingobium capsulatum</name>
    <dbReference type="NCBI Taxonomy" id="13688"/>
    <lineage>
        <taxon>Bacteria</taxon>
        <taxon>Pseudomonadati</taxon>
        <taxon>Pseudomonadota</taxon>
        <taxon>Alphaproteobacteria</taxon>
        <taxon>Sphingomonadales</taxon>
        <taxon>Sphingomonadaceae</taxon>
        <taxon>Novosphingobium</taxon>
    </lineage>
</organism>
<keyword evidence="3" id="KW-0378">Hydrolase</keyword>
<dbReference type="PANTHER" id="PTHR43806">
    <property type="entry name" value="PEPTIDASE S8"/>
    <property type="match status" value="1"/>
</dbReference>
<dbReference type="InterPro" id="IPR050131">
    <property type="entry name" value="Peptidase_S8_subtilisin-like"/>
</dbReference>
<name>A0ABU1MP35_9SPHN</name>
<evidence type="ECO:0000256" key="2">
    <source>
        <dbReference type="ARBA" id="ARBA00022670"/>
    </source>
</evidence>
<protein>
    <recommendedName>
        <fullName evidence="6">Peptidase S8/S53 domain-containing protein</fullName>
    </recommendedName>
</protein>
<dbReference type="InterPro" id="IPR000209">
    <property type="entry name" value="Peptidase_S8/S53_dom"/>
</dbReference>
<proteinExistence type="inferred from homology"/>
<dbReference type="Proteomes" id="UP001184150">
    <property type="component" value="Unassembled WGS sequence"/>
</dbReference>
<evidence type="ECO:0000313" key="8">
    <source>
        <dbReference type="Proteomes" id="UP001184150"/>
    </source>
</evidence>
<keyword evidence="8" id="KW-1185">Reference proteome</keyword>
<sequence>MDRTNHVARFIHRQFRLTWETVLRTITPALLAMLCATTLPMPALAQGVMPGIGQGMGQQLGNPFDNRLDPVIDRARQAVDRVPADVAQALDNATTTMVQSARALAEARVDRIDRLLRQNPASIERDAAGDPAIKGELLIMAPEAAMLDKARALGFAVLGNERLASLDLAVTRLAIPSGMSLAQAQAALGKALPDATISADVLHFTAGASSPRGGVMHLGTMPALQTPVGMIDGAPAQAVDGMQGFAPGAPAASDHGSAVANLLSGAGVRHILAADVYGRGPTGGNALAIARAVDWLIGRQVRVITISLVGPANPLLARAMTAALQRGAVIVAAVGNDGPAAPPAYPASYPGILAVTAVDARNRALIEAGRALHLDYAAPGAGLRAANARGQMVPVRGTSFAAPLVASRVAAARDAHAALPQALDREAIDLGPRGPDQQYGRGLLCTICR</sequence>
<comment type="caution">
    <text evidence="7">The sequence shown here is derived from an EMBL/GenBank/DDBJ whole genome shotgun (WGS) entry which is preliminary data.</text>
</comment>
<dbReference type="Pfam" id="PF00082">
    <property type="entry name" value="Peptidase_S8"/>
    <property type="match status" value="1"/>
</dbReference>
<keyword evidence="2" id="KW-0645">Protease</keyword>
<evidence type="ECO:0000256" key="3">
    <source>
        <dbReference type="ARBA" id="ARBA00022801"/>
    </source>
</evidence>